<dbReference type="SUPFAM" id="SSF160272">
    <property type="entry name" value="Shew3726-like"/>
    <property type="match status" value="1"/>
</dbReference>
<dbReference type="Proteomes" id="UP000003042">
    <property type="component" value="Unassembled WGS sequence"/>
</dbReference>
<dbReference type="InterPro" id="IPR036692">
    <property type="entry name" value="Shew3726-like_sf"/>
</dbReference>
<proteinExistence type="predicted"/>
<accession>A0ABC9NK60</accession>
<dbReference type="AlphaFoldDB" id="A0ABC9NK60"/>
<evidence type="ECO:0000313" key="1">
    <source>
        <dbReference type="EMBL" id="EDS90568.1"/>
    </source>
</evidence>
<dbReference type="EMBL" id="ABKX01000011">
    <property type="protein sequence ID" value="EDS90568.1"/>
    <property type="molecule type" value="Genomic_DNA"/>
</dbReference>
<gene>
    <name evidence="1" type="ORF">ESCAB7627_3956</name>
</gene>
<dbReference type="Gene3D" id="3.30.160.140">
    <property type="entry name" value="Shew3726-like"/>
    <property type="match status" value="1"/>
</dbReference>
<name>A0ABC9NK60_ESCAT</name>
<organism evidence="1 2">
    <name type="scientific">Escherichia albertii (strain TW07627)</name>
    <dbReference type="NCBI Taxonomy" id="502347"/>
    <lineage>
        <taxon>Bacteria</taxon>
        <taxon>Pseudomonadati</taxon>
        <taxon>Pseudomonadota</taxon>
        <taxon>Gammaproteobacteria</taxon>
        <taxon>Enterobacterales</taxon>
        <taxon>Enterobacteriaceae</taxon>
        <taxon>Escherichia</taxon>
    </lineage>
</organism>
<evidence type="ECO:0008006" key="3">
    <source>
        <dbReference type="Google" id="ProtNLM"/>
    </source>
</evidence>
<evidence type="ECO:0000313" key="2">
    <source>
        <dbReference type="Proteomes" id="UP000003042"/>
    </source>
</evidence>
<dbReference type="InterPro" id="IPR009962">
    <property type="entry name" value="DUF1488"/>
</dbReference>
<dbReference type="Pfam" id="PF07369">
    <property type="entry name" value="DUF1488"/>
    <property type="match status" value="1"/>
</dbReference>
<sequence>MQLTCAITGESLANRFAGDTPEQWLANFRQHRWDLEEEAEGLIQDQSEDDQGWVWLP</sequence>
<protein>
    <recommendedName>
        <fullName evidence="3">Transcriptional regulator</fullName>
    </recommendedName>
</protein>
<comment type="caution">
    <text evidence="1">The sequence shown here is derived from an EMBL/GenBank/DDBJ whole genome shotgun (WGS) entry which is preliminary data.</text>
</comment>
<reference evidence="1 2" key="1">
    <citation type="submission" date="2008-02" db="EMBL/GenBank/DDBJ databases">
        <title>Annotation of Escherichia albertii TW07627.</title>
        <authorList>
            <person name="Sutton G."/>
            <person name="Whittam T.S."/>
            <person name="Sebastian Y."/>
        </authorList>
    </citation>
    <scope>NUCLEOTIDE SEQUENCE [LARGE SCALE GENOMIC DNA]</scope>
    <source>
        <strain evidence="1 2">TW07627</strain>
    </source>
</reference>